<dbReference type="PROSITE" id="PS50093">
    <property type="entry name" value="PKD"/>
    <property type="match status" value="15"/>
</dbReference>
<keyword evidence="2" id="KW-0812">Transmembrane</keyword>
<feature type="domain" description="PKD" evidence="6">
    <location>
        <begin position="218"/>
        <end position="268"/>
    </location>
</feature>
<organism evidence="7 8">
    <name type="scientific">Terrimonas rubra</name>
    <dbReference type="NCBI Taxonomy" id="1035890"/>
    <lineage>
        <taxon>Bacteria</taxon>
        <taxon>Pseudomonadati</taxon>
        <taxon>Bacteroidota</taxon>
        <taxon>Chitinophagia</taxon>
        <taxon>Chitinophagales</taxon>
        <taxon>Chitinophagaceae</taxon>
        <taxon>Terrimonas</taxon>
    </lineage>
</organism>
<keyword evidence="8" id="KW-1185">Reference proteome</keyword>
<dbReference type="RefSeq" id="WP_386097806.1">
    <property type="nucleotide sequence ID" value="NZ_JBHUOZ010000003.1"/>
</dbReference>
<evidence type="ECO:0000256" key="2">
    <source>
        <dbReference type="ARBA" id="ARBA00022692"/>
    </source>
</evidence>
<keyword evidence="4" id="KW-1133">Transmembrane helix</keyword>
<evidence type="ECO:0000256" key="4">
    <source>
        <dbReference type="ARBA" id="ARBA00022989"/>
    </source>
</evidence>
<feature type="domain" description="PKD" evidence="6">
    <location>
        <begin position="1128"/>
        <end position="1187"/>
    </location>
</feature>
<evidence type="ECO:0000256" key="1">
    <source>
        <dbReference type="ARBA" id="ARBA00004141"/>
    </source>
</evidence>
<feature type="domain" description="PKD" evidence="6">
    <location>
        <begin position="723"/>
        <end position="756"/>
    </location>
</feature>
<name>A0ABW6A530_9BACT</name>
<gene>
    <name evidence="7" type="ORF">ACFS6H_09825</name>
</gene>
<dbReference type="InterPro" id="IPR000601">
    <property type="entry name" value="PKD_dom"/>
</dbReference>
<dbReference type="Gene3D" id="2.60.40.10">
    <property type="entry name" value="Immunoglobulins"/>
    <property type="match status" value="15"/>
</dbReference>
<dbReference type="InterPro" id="IPR022409">
    <property type="entry name" value="PKD/Chitinase_dom"/>
</dbReference>
<feature type="domain" description="PKD" evidence="6">
    <location>
        <begin position="302"/>
        <end position="366"/>
    </location>
</feature>
<dbReference type="Proteomes" id="UP001597511">
    <property type="component" value="Unassembled WGS sequence"/>
</dbReference>
<dbReference type="EMBL" id="JBHUOZ010000003">
    <property type="protein sequence ID" value="MFD2920006.1"/>
    <property type="molecule type" value="Genomic_DNA"/>
</dbReference>
<evidence type="ECO:0000313" key="7">
    <source>
        <dbReference type="EMBL" id="MFD2920006.1"/>
    </source>
</evidence>
<evidence type="ECO:0000256" key="5">
    <source>
        <dbReference type="ARBA" id="ARBA00023136"/>
    </source>
</evidence>
<feature type="domain" description="PKD" evidence="6">
    <location>
        <begin position="977"/>
        <end position="1030"/>
    </location>
</feature>
<feature type="domain" description="PKD" evidence="6">
    <location>
        <begin position="775"/>
        <end position="859"/>
    </location>
</feature>
<feature type="domain" description="PKD" evidence="6">
    <location>
        <begin position="556"/>
        <end position="608"/>
    </location>
</feature>
<accession>A0ABW6A530</accession>
<feature type="domain" description="PKD" evidence="6">
    <location>
        <begin position="1227"/>
        <end position="1277"/>
    </location>
</feature>
<evidence type="ECO:0000313" key="8">
    <source>
        <dbReference type="Proteomes" id="UP001597511"/>
    </source>
</evidence>
<dbReference type="Pfam" id="PF13585">
    <property type="entry name" value="CHU_C"/>
    <property type="match status" value="1"/>
</dbReference>
<feature type="domain" description="PKD" evidence="6">
    <location>
        <begin position="475"/>
        <end position="527"/>
    </location>
</feature>
<keyword evidence="5" id="KW-0472">Membrane</keyword>
<dbReference type="PANTHER" id="PTHR46730:SF1">
    <property type="entry name" value="PLAT DOMAIN-CONTAINING PROTEIN"/>
    <property type="match status" value="1"/>
</dbReference>
<dbReference type="InterPro" id="IPR035986">
    <property type="entry name" value="PKD_dom_sf"/>
</dbReference>
<dbReference type="InterPro" id="IPR013783">
    <property type="entry name" value="Ig-like_fold"/>
</dbReference>
<feature type="domain" description="PKD" evidence="6">
    <location>
        <begin position="1056"/>
        <end position="1095"/>
    </location>
</feature>
<comment type="caution">
    <text evidence="7">The sequence shown here is derived from an EMBL/GenBank/DDBJ whole genome shotgun (WGS) entry which is preliminary data.</text>
</comment>
<feature type="domain" description="PKD" evidence="6">
    <location>
        <begin position="363"/>
        <end position="440"/>
    </location>
</feature>
<comment type="subcellular location">
    <subcellularLocation>
        <location evidence="1">Membrane</location>
        <topology evidence="1">Multi-pass membrane protein</topology>
    </subcellularLocation>
</comment>
<proteinExistence type="predicted"/>
<dbReference type="PANTHER" id="PTHR46730">
    <property type="entry name" value="POLYCYSTIN-1"/>
    <property type="match status" value="1"/>
</dbReference>
<reference evidence="8" key="1">
    <citation type="journal article" date="2019" name="Int. J. Syst. Evol. Microbiol.">
        <title>The Global Catalogue of Microorganisms (GCM) 10K type strain sequencing project: providing services to taxonomists for standard genome sequencing and annotation.</title>
        <authorList>
            <consortium name="The Broad Institute Genomics Platform"/>
            <consortium name="The Broad Institute Genome Sequencing Center for Infectious Disease"/>
            <person name="Wu L."/>
            <person name="Ma J."/>
        </authorList>
    </citation>
    <scope>NUCLEOTIDE SEQUENCE [LARGE SCALE GENOMIC DNA]</scope>
    <source>
        <strain evidence="8">KCTC 23299</strain>
    </source>
</reference>
<dbReference type="Pfam" id="PF18911">
    <property type="entry name" value="PKD_4"/>
    <property type="match status" value="15"/>
</dbReference>
<dbReference type="CDD" id="cd00146">
    <property type="entry name" value="PKD"/>
    <property type="match status" value="13"/>
</dbReference>
<feature type="domain" description="PKD" evidence="6">
    <location>
        <begin position="31"/>
        <end position="114"/>
    </location>
</feature>
<feature type="domain" description="PKD" evidence="6">
    <location>
        <begin position="880"/>
        <end position="929"/>
    </location>
</feature>
<evidence type="ECO:0000259" key="6">
    <source>
        <dbReference type="PROSITE" id="PS50093"/>
    </source>
</evidence>
<dbReference type="SUPFAM" id="SSF49299">
    <property type="entry name" value="PKD domain"/>
    <property type="match status" value="15"/>
</dbReference>
<keyword evidence="3" id="KW-0677">Repeat</keyword>
<evidence type="ECO:0000256" key="3">
    <source>
        <dbReference type="ARBA" id="ARBA00022737"/>
    </source>
</evidence>
<feature type="domain" description="PKD" evidence="6">
    <location>
        <begin position="637"/>
        <end position="673"/>
    </location>
</feature>
<sequence>MSLAKLAYVYNHRLLLCAFLLCPFWLLGQVPSANFTANIISGCSPLVVNFQDQSLGSPTSWSWSFGNGNTSGVQNPTASYFDPGTYTVTLTATNASGSNTLTRTAYIVVHQAPTVNFQADITSGCFPLRVNFSDLSTPGTNNTNTSWLWDFGNGTTSTAQNPSVTYTTAGTFAVTLRVTNDKGCTRVISRNAYINVTPGVTAGFTHTSPTVCQPPAAVSFTNTSTGPGTLTYQWLFGDGGTDNITNPTHTYTNAGNYTATLVTISSNGCRDTARTPAPIMVGGYRTGFTGPAAICARQPANFVNTSTPAPASVLWNFGDGNTSTDLNPTHHFTSPGTYTVTLTANYGNCSETFTAPITVHALPATAFTASPRVSCTPPLAVTFQDQTPGAVSWDWSFGDGGTSTLQNPVHNYTGYGNFTVRLITTNANGCRDTLTQNNYIRIQRPVIQVTGLPANGCVPYTINPVPNINTLDAVTSYQWDFGDGSPVVTTPTPSHTYTAQGTYTVTLTITTSTGCTETLTMPGVVRVGTIPSVDFSVNPGITCAYQPVQFTDLSVPADSWVWDFGDGNTSTLQHPAHTYTDTGYFNVTLTAINNGCEASITHTNIIRVLPPIARFISTANCNNRLEFSFTDQSVGAVSWTWNFGDGSPLVTTQNPTHVFPAFGNYTVTLTVTNGSCSHSISQNISTISIAPDFTANQTSICRGQPVTFTPSNIPPGAVSNLVWDFGDGNTTILGYSPATHTYQQSGIYNVMLIAVDINDCRDTIIKNNYIRVNGPVANFTAANTNGCSGMTTIFTDNSTTDGINAIVSRRFDFGDGTIQTFTAPPYQHTYNQTGIFHVKMIVTDAAGCSDSITLNNLVTTTNPIPDFSSGETLTCPNAPVTFINGTTAGGFTSFWDFGNGVTSTDVSPTYNYPAAGLYTIKLFVTDNNGCLDSIVRPNYITVLEPEASFTVNDSIGSCTPLEVQFTNTSTHFNSIHWDFGPGQGTSTLPNPVHYYNSPGTYRVKLTIASPGGCIDSAFVNIHVEDTTGTGLSYTPIAGCNPLTANLTLNTASTIESYFWDFGDGNTTVTTTPDASHIFQSHGNFLPRVIMQDPSGCLIPVTGLDTIRVSGANVNFGFTPALLCDSGRVSFTDSTTFSDPIRSYQWSFGDGGTSTLQNPVHNYTSPGSYDVTLTVETSLSNCTNSFTIPNAIKVVQSPIIDIGGDTATCIHETLLHTGVFLVPDTSVVSWQWTFPNGNTAAVQNPPIQTYNTAGSFMVQAIATNSSGCATTVRQPITVNPLPTVTMPGQITVQSGYSVLIPATYSDGVNNWSWTPVRGLSCTSCATPEAGPQFNTTYTVNFSDINGCRNQSSIDVVVVCLNGNLFMPNTFSPNGDGSNDVFYPRGTGLYLIKSLRIFNRWGEVVFEKREFPPNNPVHGWDGRYKNKAPVADVYVYQVEVQCANGETIRLNGNIALIQ</sequence>
<protein>
    <submittedName>
        <fullName evidence="7">PKD domain-containing protein</fullName>
    </submittedName>
</protein>
<dbReference type="NCBIfam" id="TIGR04131">
    <property type="entry name" value="Bac_Flav_CTERM"/>
    <property type="match status" value="1"/>
</dbReference>
<feature type="domain" description="PKD" evidence="6">
    <location>
        <begin position="113"/>
        <end position="201"/>
    </location>
</feature>
<dbReference type="InterPro" id="IPR026341">
    <property type="entry name" value="T9SS_type_B"/>
</dbReference>
<dbReference type="SMART" id="SM00089">
    <property type="entry name" value="PKD"/>
    <property type="match status" value="15"/>
</dbReference>